<sequence length="142" mass="16186">MWRCLWCWVGYIQVGTLWWMGCHTVNGRQRTFPGQGEIGNKRVCVFKENESPNEDGPFWEQEERRSWRVLLMLARAGGGMTMFQQLSSFLSSSSSFLSSSSSSFLSSSSSFLSSSSSSSLPLMKHFTVNYSEKRRRVVSRLS</sequence>
<evidence type="ECO:0000313" key="4">
    <source>
        <dbReference type="Proteomes" id="UP000777438"/>
    </source>
</evidence>
<evidence type="ECO:0000256" key="1">
    <source>
        <dbReference type="SAM" id="MobiDB-lite"/>
    </source>
</evidence>
<dbReference type="AlphaFoldDB" id="A0A9P9AQD0"/>
<gene>
    <name evidence="3" type="ORF">B0T10DRAFT_88746</name>
</gene>
<dbReference type="Proteomes" id="UP000777438">
    <property type="component" value="Unassembled WGS sequence"/>
</dbReference>
<evidence type="ECO:0000313" key="3">
    <source>
        <dbReference type="EMBL" id="KAH6885927.1"/>
    </source>
</evidence>
<dbReference type="PROSITE" id="PS51257">
    <property type="entry name" value="PROKAR_LIPOPROTEIN"/>
    <property type="match status" value="1"/>
</dbReference>
<accession>A0A9P9AQD0</accession>
<comment type="caution">
    <text evidence="3">The sequence shown here is derived from an EMBL/GenBank/DDBJ whole genome shotgun (WGS) entry which is preliminary data.</text>
</comment>
<keyword evidence="4" id="KW-1185">Reference proteome</keyword>
<feature type="region of interest" description="Disordered" evidence="1">
    <location>
        <begin position="93"/>
        <end position="119"/>
    </location>
</feature>
<evidence type="ECO:0000256" key="2">
    <source>
        <dbReference type="SAM" id="SignalP"/>
    </source>
</evidence>
<proteinExistence type="predicted"/>
<organism evidence="3 4">
    <name type="scientific">Thelonectria olida</name>
    <dbReference type="NCBI Taxonomy" id="1576542"/>
    <lineage>
        <taxon>Eukaryota</taxon>
        <taxon>Fungi</taxon>
        <taxon>Dikarya</taxon>
        <taxon>Ascomycota</taxon>
        <taxon>Pezizomycotina</taxon>
        <taxon>Sordariomycetes</taxon>
        <taxon>Hypocreomycetidae</taxon>
        <taxon>Hypocreales</taxon>
        <taxon>Nectriaceae</taxon>
        <taxon>Thelonectria</taxon>
    </lineage>
</organism>
<evidence type="ECO:0008006" key="5">
    <source>
        <dbReference type="Google" id="ProtNLM"/>
    </source>
</evidence>
<feature type="chain" id="PRO_5040132336" description="Secreted protein" evidence="2">
    <location>
        <begin position="28"/>
        <end position="142"/>
    </location>
</feature>
<keyword evidence="2" id="KW-0732">Signal</keyword>
<protein>
    <recommendedName>
        <fullName evidence="5">Secreted protein</fullName>
    </recommendedName>
</protein>
<feature type="signal peptide" evidence="2">
    <location>
        <begin position="1"/>
        <end position="27"/>
    </location>
</feature>
<name>A0A9P9AQD0_9HYPO</name>
<reference evidence="3 4" key="1">
    <citation type="journal article" date="2021" name="Nat. Commun.">
        <title>Genetic determinants of endophytism in the Arabidopsis root mycobiome.</title>
        <authorList>
            <person name="Mesny F."/>
            <person name="Miyauchi S."/>
            <person name="Thiergart T."/>
            <person name="Pickel B."/>
            <person name="Atanasova L."/>
            <person name="Karlsson M."/>
            <person name="Huettel B."/>
            <person name="Barry K.W."/>
            <person name="Haridas S."/>
            <person name="Chen C."/>
            <person name="Bauer D."/>
            <person name="Andreopoulos W."/>
            <person name="Pangilinan J."/>
            <person name="LaButti K."/>
            <person name="Riley R."/>
            <person name="Lipzen A."/>
            <person name="Clum A."/>
            <person name="Drula E."/>
            <person name="Henrissat B."/>
            <person name="Kohler A."/>
            <person name="Grigoriev I.V."/>
            <person name="Martin F.M."/>
            <person name="Hacquard S."/>
        </authorList>
    </citation>
    <scope>NUCLEOTIDE SEQUENCE [LARGE SCALE GENOMIC DNA]</scope>
    <source>
        <strain evidence="3 4">MPI-CAGE-CH-0241</strain>
    </source>
</reference>
<dbReference type="EMBL" id="JAGPYM010000017">
    <property type="protein sequence ID" value="KAH6885927.1"/>
    <property type="molecule type" value="Genomic_DNA"/>
</dbReference>